<dbReference type="Pfam" id="PF16979">
    <property type="entry name" value="SIN1_PH"/>
    <property type="match status" value="1"/>
</dbReference>
<protein>
    <submittedName>
        <fullName evidence="6">1989_t:CDS:1</fullName>
    </submittedName>
</protein>
<feature type="compositionally biased region" description="Low complexity" evidence="2">
    <location>
        <begin position="224"/>
        <end position="236"/>
    </location>
</feature>
<proteinExistence type="inferred from homology"/>
<dbReference type="GO" id="GO:0031932">
    <property type="term" value="C:TORC2 complex"/>
    <property type="evidence" value="ECO:0007669"/>
    <property type="project" value="InterPro"/>
</dbReference>
<dbReference type="GO" id="GO:0005737">
    <property type="term" value="C:cytoplasm"/>
    <property type="evidence" value="ECO:0007669"/>
    <property type="project" value="TreeGrafter"/>
</dbReference>
<dbReference type="Pfam" id="PF23164">
    <property type="entry name" value="UBL_AVO1"/>
    <property type="match status" value="1"/>
</dbReference>
<evidence type="ECO:0000259" key="4">
    <source>
        <dbReference type="Pfam" id="PF16979"/>
    </source>
</evidence>
<dbReference type="Pfam" id="PF16978">
    <property type="entry name" value="CRIM"/>
    <property type="match status" value="1"/>
</dbReference>
<feature type="compositionally biased region" description="Acidic residues" evidence="2">
    <location>
        <begin position="115"/>
        <end position="127"/>
    </location>
</feature>
<dbReference type="InterPro" id="IPR031313">
    <property type="entry name" value="Sin1_PH_dom"/>
</dbReference>
<dbReference type="GO" id="GO:0005886">
    <property type="term" value="C:plasma membrane"/>
    <property type="evidence" value="ECO:0007669"/>
    <property type="project" value="TreeGrafter"/>
</dbReference>
<feature type="compositionally biased region" description="Low complexity" evidence="2">
    <location>
        <begin position="152"/>
        <end position="162"/>
    </location>
</feature>
<organism evidence="6 7">
    <name type="scientific">Diversispora eburnea</name>
    <dbReference type="NCBI Taxonomy" id="1213867"/>
    <lineage>
        <taxon>Eukaryota</taxon>
        <taxon>Fungi</taxon>
        <taxon>Fungi incertae sedis</taxon>
        <taxon>Mucoromycota</taxon>
        <taxon>Glomeromycotina</taxon>
        <taxon>Glomeromycetes</taxon>
        <taxon>Diversisporales</taxon>
        <taxon>Diversisporaceae</taxon>
        <taxon>Diversispora</taxon>
    </lineage>
</organism>
<dbReference type="OrthoDB" id="241990at2759"/>
<dbReference type="EMBL" id="CAJVPK010000290">
    <property type="protein sequence ID" value="CAG8489740.1"/>
    <property type="molecule type" value="Genomic_DNA"/>
</dbReference>
<name>A0A9N8WM89_9GLOM</name>
<dbReference type="InterPro" id="IPR056385">
    <property type="entry name" value="UBL_AVO1/Sin1"/>
</dbReference>
<dbReference type="AlphaFoldDB" id="A0A9N8WM89"/>
<feature type="region of interest" description="Disordered" evidence="2">
    <location>
        <begin position="374"/>
        <end position="403"/>
    </location>
</feature>
<dbReference type="InterPro" id="IPR031567">
    <property type="entry name" value="CRIM_dom"/>
</dbReference>
<feature type="compositionally biased region" description="Polar residues" evidence="2">
    <location>
        <begin position="180"/>
        <end position="203"/>
    </location>
</feature>
<evidence type="ECO:0000259" key="5">
    <source>
        <dbReference type="Pfam" id="PF23164"/>
    </source>
</evidence>
<comment type="similarity">
    <text evidence="1">Belongs to the SIN1 family.</text>
</comment>
<evidence type="ECO:0000313" key="7">
    <source>
        <dbReference type="Proteomes" id="UP000789706"/>
    </source>
</evidence>
<feature type="compositionally biased region" description="Polar residues" evidence="2">
    <location>
        <begin position="92"/>
        <end position="114"/>
    </location>
</feature>
<reference evidence="6" key="1">
    <citation type="submission" date="2021-06" db="EMBL/GenBank/DDBJ databases">
        <authorList>
            <person name="Kallberg Y."/>
            <person name="Tangrot J."/>
            <person name="Rosling A."/>
        </authorList>
    </citation>
    <scope>NUCLEOTIDE SEQUENCE</scope>
    <source>
        <strain evidence="6">AZ414A</strain>
    </source>
</reference>
<comment type="caution">
    <text evidence="6">The sequence shown here is derived from an EMBL/GenBank/DDBJ whole genome shotgun (WGS) entry which is preliminary data.</text>
</comment>
<dbReference type="PANTHER" id="PTHR13335">
    <property type="entry name" value="TARGET OF RAPAMYCIN COMPLEX 2 SUBUNIT MAPKAP1"/>
    <property type="match status" value="1"/>
</dbReference>
<evidence type="ECO:0000256" key="2">
    <source>
        <dbReference type="SAM" id="MobiDB-lite"/>
    </source>
</evidence>
<feature type="region of interest" description="Disordered" evidence="2">
    <location>
        <begin position="91"/>
        <end position="206"/>
    </location>
</feature>
<dbReference type="Gene3D" id="3.10.20.90">
    <property type="entry name" value="Phosphatidylinositol 3-kinase Catalytic Subunit, Chain A, domain 1"/>
    <property type="match status" value="1"/>
</dbReference>
<feature type="domain" description="SIN1-type PH" evidence="4">
    <location>
        <begin position="557"/>
        <end position="655"/>
    </location>
</feature>
<accession>A0A9N8WM89</accession>
<dbReference type="GO" id="GO:0038203">
    <property type="term" value="P:TORC2 signaling"/>
    <property type="evidence" value="ECO:0007669"/>
    <property type="project" value="TreeGrafter"/>
</dbReference>
<keyword evidence="7" id="KW-1185">Reference proteome</keyword>
<feature type="region of interest" description="Disordered" evidence="2">
    <location>
        <begin position="224"/>
        <end position="253"/>
    </location>
</feature>
<dbReference type="InterPro" id="IPR011993">
    <property type="entry name" value="PH-like_dom_sf"/>
</dbReference>
<evidence type="ECO:0000313" key="6">
    <source>
        <dbReference type="EMBL" id="CAG8489740.1"/>
    </source>
</evidence>
<dbReference type="Gene3D" id="2.30.29.30">
    <property type="entry name" value="Pleckstrin-homology domain (PH domain)/Phosphotyrosine-binding domain (PTB)"/>
    <property type="match status" value="1"/>
</dbReference>
<sequence>MSLLNDPEYLIHQLRVGYLRRVGDRIGERVISFSPTVLSNDYIKTAASSYPEMLLCHSPNISMSGNDYFSSKSIVSSAACSPLLGGTKPKTFINSNRSRDANSTQELSINNTENGDSDDDIELDDDDNGKQPQPLFAKLNLPKQNVPPPPVFVTSPSKPPTSRGNPVANSYSPRVDLKTSPDSILGLSSTEQTPQLSPTTSAESDNRVLTERRGSIVSLLTTTTTDEVDNNNIIPSNSPPSKPTLPPEEEKKLMPDSSKIILKSKKPFSALTALIAEKKNKLDNPFAEEYSFFAGKGDLNPITRKIYLPFSAEPTKPMSVIVKRDASVEEIIGYTLYQYWDEKREPILDQTLCDVVRWNMRIVEDDGVIDEDFPVKQNEAVSSKTRPPPKETLAAPPSINTNGTTINSISASSNTVNGGNSTSGVVSTIDLTNQIFLRIRLTLTPYEEVAHTTTINVSGEMPFREVLGIICRKRKLESNKYTLKIADTDKYIDLEKTVESEGNANELALVEKPINGTTSADVPPQSPTTNKERSLKRRTTNEPPQPQYVSSNEYMSVYKKYIVNRKIPMFVGRHERVLAIDGDYIHIMPSETRTMFESMKTSSYHIGLVISCKVNKKVPTNFKLVIYRDSGTKTYDFEAESKSLASEISQKVRFLQNLNNGEQSKNRTFTKPY</sequence>
<feature type="compositionally biased region" description="Polar residues" evidence="2">
    <location>
        <begin position="163"/>
        <end position="172"/>
    </location>
</feature>
<dbReference type="InterPro" id="IPR008828">
    <property type="entry name" value="Sin1/Avo1"/>
</dbReference>
<feature type="compositionally biased region" description="Pro residues" evidence="2">
    <location>
        <begin position="237"/>
        <end position="246"/>
    </location>
</feature>
<feature type="domain" description="CRIM" evidence="3">
    <location>
        <begin position="269"/>
        <end position="379"/>
    </location>
</feature>
<feature type="domain" description="AVO1/Sin1 ubiquitin-like" evidence="5">
    <location>
        <begin position="439"/>
        <end position="512"/>
    </location>
</feature>
<dbReference type="GO" id="GO:0005546">
    <property type="term" value="F:phosphatidylinositol-4,5-bisphosphate binding"/>
    <property type="evidence" value="ECO:0007669"/>
    <property type="project" value="TreeGrafter"/>
</dbReference>
<feature type="region of interest" description="Disordered" evidence="2">
    <location>
        <begin position="513"/>
        <end position="548"/>
    </location>
</feature>
<evidence type="ECO:0000256" key="1">
    <source>
        <dbReference type="ARBA" id="ARBA00009407"/>
    </source>
</evidence>
<dbReference type="Proteomes" id="UP000789706">
    <property type="component" value="Unassembled WGS sequence"/>
</dbReference>
<evidence type="ECO:0000259" key="3">
    <source>
        <dbReference type="Pfam" id="PF16978"/>
    </source>
</evidence>
<dbReference type="PANTHER" id="PTHR13335:SF1">
    <property type="entry name" value="TARGET OF RAPAMYCIN COMPLEX 2 SUBUNIT MAPKAP1"/>
    <property type="match status" value="1"/>
</dbReference>
<gene>
    <name evidence="6" type="ORF">DEBURN_LOCUS4108</name>
</gene>